<name>A0A806JZN8_9BACT</name>
<reference evidence="3" key="1">
    <citation type="submission" date="2012-03" db="EMBL/GenBank/DDBJ databases">
        <title>Functional metagenomics reveals considerable lignocellulase gene clusters in the gut microbiome of a wood-feeding higher termite.</title>
        <authorList>
            <person name="Liu N."/>
        </authorList>
    </citation>
    <scope>NUCLEOTIDE SEQUENCE</scope>
</reference>
<feature type="region of interest" description="Disordered" evidence="1">
    <location>
        <begin position="395"/>
        <end position="431"/>
    </location>
</feature>
<feature type="region of interest" description="Disordered" evidence="1">
    <location>
        <begin position="448"/>
        <end position="496"/>
    </location>
</feature>
<dbReference type="InterPro" id="IPR017853">
    <property type="entry name" value="GH"/>
</dbReference>
<organism evidence="3">
    <name type="scientific">uncultured bacterium contig00069</name>
    <dbReference type="NCBI Taxonomy" id="1181550"/>
    <lineage>
        <taxon>Bacteria</taxon>
        <taxon>environmental samples</taxon>
    </lineage>
</organism>
<accession>A0A806JZN8</accession>
<feature type="compositionally biased region" description="Polar residues" evidence="1">
    <location>
        <begin position="484"/>
        <end position="493"/>
    </location>
</feature>
<feature type="signal peptide" evidence="2">
    <location>
        <begin position="1"/>
        <end position="18"/>
    </location>
</feature>
<dbReference type="SUPFAM" id="SSF51445">
    <property type="entry name" value="(Trans)glycosidases"/>
    <property type="match status" value="1"/>
</dbReference>
<evidence type="ECO:0000256" key="1">
    <source>
        <dbReference type="SAM" id="MobiDB-lite"/>
    </source>
</evidence>
<evidence type="ECO:0000256" key="2">
    <source>
        <dbReference type="SAM" id="SignalP"/>
    </source>
</evidence>
<proteinExistence type="predicted"/>
<evidence type="ECO:0008006" key="4">
    <source>
        <dbReference type="Google" id="ProtNLM"/>
    </source>
</evidence>
<evidence type="ECO:0000313" key="3">
    <source>
        <dbReference type="EMBL" id="AGS52742.1"/>
    </source>
</evidence>
<dbReference type="AlphaFoldDB" id="A0A806JZN8"/>
<dbReference type="EMBL" id="JQ844206">
    <property type="protein sequence ID" value="AGS52742.1"/>
    <property type="molecule type" value="Genomic_DNA"/>
</dbReference>
<feature type="compositionally biased region" description="Low complexity" evidence="1">
    <location>
        <begin position="448"/>
        <end position="478"/>
    </location>
</feature>
<dbReference type="Gene3D" id="3.20.20.80">
    <property type="entry name" value="Glycosidases"/>
    <property type="match status" value="1"/>
</dbReference>
<protein>
    <recommendedName>
        <fullName evidence="4">Glycoside hydrolase family 5 domain-containing protein</fullName>
    </recommendedName>
</protein>
<dbReference type="PANTHER" id="PTHR37398">
    <property type="entry name" value="ENDO-BETA-1,4-MANNANASE"/>
    <property type="match status" value="1"/>
</dbReference>
<keyword evidence="2" id="KW-0732">Signal</keyword>
<sequence>MKKIFPVLCLLAAGSVFAQSPPAQTTQDYAEGNRLIINGKPLFISGINVAWKNFAGDVGDQALSASDRNWFGAQFSEIKNAGGNAVRWWLHTDAQNCPKINSNGQVTGIGSNTINNIRTVLDSAYKYGIVVSLTLFSFDLLQQESKSSYSSYNIDNNYKFLTVAANIDTYIENALKPILAAVGNHPAIMCWEVFNEPEGMSTGNGANGWSTQRIPHDNVLRITNKIAGVVHRETKKMASTGIHNFHQYRGVYSDASLRTAGGDQDGYLDFYMAHTYPEYESNLSTQNPFSQPASYWGFDRPVLIGEFPAQSWGSGGYPYGGNRNINDLYEYAYNNGYCGLMSWSITEGDVSKFGNLSTTKPALTYMYNKYKNDIDISLATPASSSSARSSSSIALSSSSSSNRSSSSSLAASSSSSSRSSSSSLAASSSSSSRASSSSVAAISSSSRFSSSSISSSSSSSLATPSSSSSLVIGSSSSSEEATPILSNPQSLVPSPNEIRYYNLKGEPLGTQKPTMPGVYLVKNTKTGQVQKVAVK</sequence>
<feature type="chain" id="PRO_5032455033" description="Glycoside hydrolase family 5 domain-containing protein" evidence="2">
    <location>
        <begin position="19"/>
        <end position="535"/>
    </location>
</feature>
<dbReference type="PANTHER" id="PTHR37398:SF3">
    <property type="entry name" value="GLYCOSIDE HYDROLASE FAMILY 5 DOMAIN-CONTAINING PROTEIN"/>
    <property type="match status" value="1"/>
</dbReference>